<dbReference type="GO" id="GO:0006574">
    <property type="term" value="P:L-valine catabolic process"/>
    <property type="evidence" value="ECO:0007669"/>
    <property type="project" value="TreeGrafter"/>
</dbReference>
<dbReference type="InterPro" id="IPR016162">
    <property type="entry name" value="Ald_DH_N"/>
</dbReference>
<dbReference type="PROSITE" id="PS00070">
    <property type="entry name" value="ALDEHYDE_DEHYDR_CYS"/>
    <property type="match status" value="1"/>
</dbReference>
<dbReference type="RefSeq" id="WP_066851873.1">
    <property type="nucleotide sequence ID" value="NZ_JXMS01000002.1"/>
</dbReference>
<dbReference type="OrthoDB" id="9762436at2"/>
<evidence type="ECO:0000259" key="4">
    <source>
        <dbReference type="Pfam" id="PF00171"/>
    </source>
</evidence>
<dbReference type="InterPro" id="IPR016163">
    <property type="entry name" value="Ald_DH_C"/>
</dbReference>
<reference evidence="5 6" key="1">
    <citation type="submission" date="2015-01" db="EMBL/GenBank/DDBJ databases">
        <title>Desulfovibrio sp. JC271 draft genome sequence.</title>
        <authorList>
            <person name="Shivani Y."/>
            <person name="Subhash Y."/>
            <person name="Sasikala C."/>
            <person name="Ramana C.V."/>
        </authorList>
    </citation>
    <scope>NUCLEOTIDE SEQUENCE [LARGE SCALE GENOMIC DNA]</scope>
    <source>
        <strain evidence="5 6">JC271</strain>
    </source>
</reference>
<comment type="caution">
    <text evidence="5">The sequence shown here is derived from an EMBL/GenBank/DDBJ whole genome shotgun (WGS) entry which is preliminary data.</text>
</comment>
<dbReference type="InterPro" id="IPR010061">
    <property type="entry name" value="MeMal-semiAld_DH"/>
</dbReference>
<dbReference type="STRING" id="1560234.SP90_01600"/>
<evidence type="ECO:0000256" key="3">
    <source>
        <dbReference type="ARBA" id="ARBA00023027"/>
    </source>
</evidence>
<dbReference type="AlphaFoldDB" id="A0A1B7XMP7"/>
<evidence type="ECO:0000313" key="5">
    <source>
        <dbReference type="EMBL" id="OBQ56797.1"/>
    </source>
</evidence>
<dbReference type="GO" id="GO:0004491">
    <property type="term" value="F:methylmalonate-semialdehyde dehydrogenase (acylating, NAD) activity"/>
    <property type="evidence" value="ECO:0007669"/>
    <property type="project" value="UniProtKB-EC"/>
</dbReference>
<dbReference type="PANTHER" id="PTHR43866:SF4">
    <property type="entry name" value="MALONATE-SEMIALDEHYDE DEHYDROGENASE"/>
    <property type="match status" value="1"/>
</dbReference>
<dbReference type="Proteomes" id="UP000091979">
    <property type="component" value="Unassembled WGS sequence"/>
</dbReference>
<dbReference type="InterPro" id="IPR016161">
    <property type="entry name" value="Ald_DH/histidinol_DH"/>
</dbReference>
<keyword evidence="3" id="KW-0520">NAD</keyword>
<dbReference type="GO" id="GO:0006210">
    <property type="term" value="P:thymine catabolic process"/>
    <property type="evidence" value="ECO:0007669"/>
    <property type="project" value="TreeGrafter"/>
</dbReference>
<dbReference type="PATRIC" id="fig|1560234.3.peg.1193"/>
<proteinExistence type="predicted"/>
<dbReference type="InterPro" id="IPR016160">
    <property type="entry name" value="Ald_DH_CS_CYS"/>
</dbReference>
<dbReference type="SUPFAM" id="SSF53720">
    <property type="entry name" value="ALDH-like"/>
    <property type="match status" value="1"/>
</dbReference>
<keyword evidence="6" id="KW-1185">Reference proteome</keyword>
<dbReference type="EMBL" id="JXMS01000002">
    <property type="protein sequence ID" value="OBQ56797.1"/>
    <property type="molecule type" value="Genomic_DNA"/>
</dbReference>
<dbReference type="Gene3D" id="3.40.605.10">
    <property type="entry name" value="Aldehyde Dehydrogenase, Chain A, domain 1"/>
    <property type="match status" value="1"/>
</dbReference>
<dbReference type="Pfam" id="PF00171">
    <property type="entry name" value="Aldedh"/>
    <property type="match status" value="1"/>
</dbReference>
<organism evidence="5 6">
    <name type="scientific">Halodesulfovibrio spirochaetisodalis</name>
    <dbReference type="NCBI Taxonomy" id="1560234"/>
    <lineage>
        <taxon>Bacteria</taxon>
        <taxon>Pseudomonadati</taxon>
        <taxon>Thermodesulfobacteriota</taxon>
        <taxon>Desulfovibrionia</taxon>
        <taxon>Desulfovibrionales</taxon>
        <taxon>Desulfovibrionaceae</taxon>
        <taxon>Halodesulfovibrio</taxon>
    </lineage>
</organism>
<sequence length="513" mass="55373">MANEFYTIKHYINGEWVEEKGTDFTPLYNPSTGEVIGEVPMGSDALAQTAIDTAAEAFKTWKNTPIAKRMGYIFKMRELMEREQEALAYSIAIDQAKHISEARGEVRRVIEILEATASVPTLIQGDTLDNIANNINGKVVKKPLGVFGGVAPFNFPALVFGWFIPVAIATGNTFIYKPSTQSPLFMQKMIEIFMELQIPAGVINVIYGSRSVAAPWYEDARVAGVCLVGSTPTAKAMAKAAGANAKRSMLLGGAKNMLLVMEDTDMDIFIDNFLNSCYGSAGQRCLAGSIVGVVPEVYDEVCERILEASKKVVVGNAMDDGVYMGPLISKDAKENVEKYVDIALEHGGGCSLLLDGRNPDVPEKDKNGFYVGPTVLKDVTPCNPVFSTEVFGPLVSIVKVTDLDDAVNLINGSEFGNGACIFTQNMHYAETFSREAEVGMIGVNVGICAPHPYLPFGGIKGSLVGTDKVQGKDAVDFYTQNKVVTVRTYHPDPEVRAGKAKPANANVRSCVAS</sequence>
<accession>A0A1B7XMP7</accession>
<dbReference type="PANTHER" id="PTHR43866">
    <property type="entry name" value="MALONATE-SEMIALDEHYDE DEHYDROGENASE"/>
    <property type="match status" value="1"/>
</dbReference>
<evidence type="ECO:0000256" key="1">
    <source>
        <dbReference type="ARBA" id="ARBA00013048"/>
    </source>
</evidence>
<dbReference type="InterPro" id="IPR015590">
    <property type="entry name" value="Aldehyde_DH_dom"/>
</dbReference>
<dbReference type="Gene3D" id="3.40.309.10">
    <property type="entry name" value="Aldehyde Dehydrogenase, Chain A, domain 2"/>
    <property type="match status" value="1"/>
</dbReference>
<protein>
    <recommendedName>
        <fullName evidence="1">methylmalonate-semialdehyde dehydrogenase (CoA acylating)</fullName>
        <ecNumber evidence="1">1.2.1.27</ecNumber>
    </recommendedName>
</protein>
<dbReference type="EC" id="1.2.1.27" evidence="1"/>
<evidence type="ECO:0000256" key="2">
    <source>
        <dbReference type="ARBA" id="ARBA00023002"/>
    </source>
</evidence>
<name>A0A1B7XMP7_9BACT</name>
<keyword evidence="2" id="KW-0560">Oxidoreductase</keyword>
<evidence type="ECO:0000313" key="6">
    <source>
        <dbReference type="Proteomes" id="UP000091979"/>
    </source>
</evidence>
<dbReference type="FunFam" id="3.40.309.10:FF:000002">
    <property type="entry name" value="Methylmalonate-semialdehyde dehydrogenase (Acylating)"/>
    <property type="match status" value="1"/>
</dbReference>
<feature type="domain" description="Aldehyde dehydrogenase" evidence="4">
    <location>
        <begin position="16"/>
        <end position="484"/>
    </location>
</feature>
<gene>
    <name evidence="5" type="ORF">SP90_01600</name>
</gene>